<accession>A0ACD5ZZG0</accession>
<organism evidence="1 2">
    <name type="scientific">Avena sativa</name>
    <name type="common">Oat</name>
    <dbReference type="NCBI Taxonomy" id="4498"/>
    <lineage>
        <taxon>Eukaryota</taxon>
        <taxon>Viridiplantae</taxon>
        <taxon>Streptophyta</taxon>
        <taxon>Embryophyta</taxon>
        <taxon>Tracheophyta</taxon>
        <taxon>Spermatophyta</taxon>
        <taxon>Magnoliopsida</taxon>
        <taxon>Liliopsida</taxon>
        <taxon>Poales</taxon>
        <taxon>Poaceae</taxon>
        <taxon>BOP clade</taxon>
        <taxon>Pooideae</taxon>
        <taxon>Poodae</taxon>
        <taxon>Poeae</taxon>
        <taxon>Poeae Chloroplast Group 1 (Aveneae type)</taxon>
        <taxon>Aveninae</taxon>
        <taxon>Avena</taxon>
    </lineage>
</organism>
<dbReference type="EnsemblPlants" id="AVESA.00010b.r2.7CG0697570.1">
    <property type="protein sequence ID" value="AVESA.00010b.r2.7CG0697570.1.CDS"/>
    <property type="gene ID" value="AVESA.00010b.r2.7CG0697570"/>
</dbReference>
<reference evidence="1" key="1">
    <citation type="submission" date="2021-05" db="EMBL/GenBank/DDBJ databases">
        <authorList>
            <person name="Scholz U."/>
            <person name="Mascher M."/>
            <person name="Fiebig A."/>
        </authorList>
    </citation>
    <scope>NUCLEOTIDE SEQUENCE [LARGE SCALE GENOMIC DNA]</scope>
</reference>
<protein>
    <submittedName>
        <fullName evidence="1">Uncharacterized protein</fullName>
    </submittedName>
</protein>
<dbReference type="Proteomes" id="UP001732700">
    <property type="component" value="Chromosome 7C"/>
</dbReference>
<evidence type="ECO:0000313" key="1">
    <source>
        <dbReference type="EnsemblPlants" id="AVESA.00010b.r2.7CG0697570.1.CDS"/>
    </source>
</evidence>
<proteinExistence type="predicted"/>
<evidence type="ECO:0000313" key="2">
    <source>
        <dbReference type="Proteomes" id="UP001732700"/>
    </source>
</evidence>
<reference evidence="1" key="2">
    <citation type="submission" date="2025-09" db="UniProtKB">
        <authorList>
            <consortium name="EnsemblPlants"/>
        </authorList>
    </citation>
    <scope>IDENTIFICATION</scope>
</reference>
<keyword evidence="2" id="KW-1185">Reference proteome</keyword>
<sequence length="157" mass="17697">MFRRETRSSIVHINNDKERDITLYKGHGGLYIGATDLSILNGARVTIILQAENANIHSFGTPSAKPIVDAFLSGTTPSINKVKASKIARLQREVARLNMEKTIEDKRNQIAILHMKKIQDENPDLIHEQPPPQDLHLQKYPSPCNAWKPLQNTRALT</sequence>
<name>A0ACD5ZZG0_AVESA</name>